<dbReference type="InterPro" id="IPR013246">
    <property type="entry name" value="SAGA_su_Sgf11"/>
</dbReference>
<dbReference type="Pfam" id="PF08209">
    <property type="entry name" value="Sgf11"/>
    <property type="match status" value="1"/>
</dbReference>
<dbReference type="InterPro" id="IPR012590">
    <property type="entry name" value="POPLD_dom"/>
</dbReference>
<keyword evidence="9" id="KW-0804">Transcription</keyword>
<evidence type="ECO:0000256" key="7">
    <source>
        <dbReference type="ARBA" id="ARBA00023015"/>
    </source>
</evidence>
<evidence type="ECO:0000256" key="2">
    <source>
        <dbReference type="ARBA" id="ARBA00022694"/>
    </source>
</evidence>
<evidence type="ECO:0000256" key="8">
    <source>
        <dbReference type="ARBA" id="ARBA00023159"/>
    </source>
</evidence>
<dbReference type="EMBL" id="PEJP01000028">
    <property type="protein sequence ID" value="RYO59950.1"/>
    <property type="molecule type" value="Genomic_DNA"/>
</dbReference>
<evidence type="ECO:0000256" key="5">
    <source>
        <dbReference type="ARBA" id="ARBA00022833"/>
    </source>
</evidence>
<protein>
    <recommendedName>
        <fullName evidence="11">SAGA-associated factor 11</fullName>
    </recommendedName>
</protein>
<dbReference type="GO" id="GO:0000172">
    <property type="term" value="C:ribonuclease MRP complex"/>
    <property type="evidence" value="ECO:0007669"/>
    <property type="project" value="InterPro"/>
</dbReference>
<keyword evidence="10" id="KW-0539">Nucleus</keyword>
<comment type="similarity">
    <text evidence="11">Belongs to the SGF11 family.</text>
</comment>
<evidence type="ECO:0000256" key="11">
    <source>
        <dbReference type="RuleBase" id="RU261113"/>
    </source>
</evidence>
<feature type="compositionally biased region" description="Basic residues" evidence="12">
    <location>
        <begin position="1"/>
        <end position="10"/>
    </location>
</feature>
<evidence type="ECO:0000256" key="12">
    <source>
        <dbReference type="SAM" id="MobiDB-lite"/>
    </source>
</evidence>
<feature type="compositionally biased region" description="Polar residues" evidence="12">
    <location>
        <begin position="1083"/>
        <end position="1097"/>
    </location>
</feature>
<dbReference type="InterPro" id="IPR039182">
    <property type="entry name" value="Pop1"/>
</dbReference>
<keyword evidence="7" id="KW-0805">Transcription regulation</keyword>
<evidence type="ECO:0000256" key="10">
    <source>
        <dbReference type="ARBA" id="ARBA00023242"/>
    </source>
</evidence>
<feature type="compositionally biased region" description="Low complexity" evidence="12">
    <location>
        <begin position="1144"/>
        <end position="1153"/>
    </location>
</feature>
<feature type="compositionally biased region" description="Basic and acidic residues" evidence="12">
    <location>
        <begin position="1172"/>
        <end position="1194"/>
    </location>
</feature>
<evidence type="ECO:0000313" key="16">
    <source>
        <dbReference type="Proteomes" id="UP000293823"/>
    </source>
</evidence>
<reference evidence="16" key="1">
    <citation type="journal article" date="2019" name="bioRxiv">
        <title>Genomics, evolutionary history and diagnostics of the Alternaria alternata species group including apple and Asian pear pathotypes.</title>
        <authorList>
            <person name="Armitage A.D."/>
            <person name="Cockerton H.M."/>
            <person name="Sreenivasaprasad S."/>
            <person name="Woodhall J.W."/>
            <person name="Lane C.R."/>
            <person name="Harrison R.J."/>
            <person name="Clarkson J.P."/>
        </authorList>
    </citation>
    <scope>NUCLEOTIDE SEQUENCE [LARGE SCALE GENOMIC DNA]</scope>
    <source>
        <strain evidence="16">RGR 97.0016</strain>
    </source>
</reference>
<keyword evidence="5" id="KW-0862">Zinc</keyword>
<dbReference type="PANTHER" id="PTHR22731">
    <property type="entry name" value="RIBONUCLEASES P/MRP PROTEIN SUBUNIT POP1"/>
    <property type="match status" value="1"/>
</dbReference>
<feature type="region of interest" description="Disordered" evidence="12">
    <location>
        <begin position="964"/>
        <end position="1004"/>
    </location>
</feature>
<feature type="compositionally biased region" description="Basic and acidic residues" evidence="12">
    <location>
        <begin position="965"/>
        <end position="985"/>
    </location>
</feature>
<feature type="region of interest" description="Disordered" evidence="12">
    <location>
        <begin position="489"/>
        <end position="515"/>
    </location>
</feature>
<evidence type="ECO:0000256" key="3">
    <source>
        <dbReference type="ARBA" id="ARBA00022723"/>
    </source>
</evidence>
<feature type="compositionally biased region" description="Acidic residues" evidence="12">
    <location>
        <begin position="1110"/>
        <end position="1121"/>
    </location>
</feature>
<gene>
    <name evidence="15" type="ORF">AA0113_g7392</name>
</gene>
<feature type="region of interest" description="Disordered" evidence="12">
    <location>
        <begin position="1055"/>
        <end position="1237"/>
    </location>
</feature>
<dbReference type="GO" id="GO:0005655">
    <property type="term" value="C:nucleolar ribonuclease P complex"/>
    <property type="evidence" value="ECO:0007669"/>
    <property type="project" value="InterPro"/>
</dbReference>
<evidence type="ECO:0000256" key="1">
    <source>
        <dbReference type="ARBA" id="ARBA00004123"/>
    </source>
</evidence>
<evidence type="ECO:0000256" key="4">
    <source>
        <dbReference type="ARBA" id="ARBA00022771"/>
    </source>
</evidence>
<organism evidence="15 16">
    <name type="scientific">Alternaria arborescens</name>
    <dbReference type="NCBI Taxonomy" id="156630"/>
    <lineage>
        <taxon>Eukaryota</taxon>
        <taxon>Fungi</taxon>
        <taxon>Dikarya</taxon>
        <taxon>Ascomycota</taxon>
        <taxon>Pezizomycotina</taxon>
        <taxon>Dothideomycetes</taxon>
        <taxon>Pleosporomycetidae</taxon>
        <taxon>Pleosporales</taxon>
        <taxon>Pleosporineae</taxon>
        <taxon>Pleosporaceae</taxon>
        <taxon>Alternaria</taxon>
        <taxon>Alternaria sect. Alternaria</taxon>
    </lineage>
</organism>
<keyword evidence="3" id="KW-0479">Metal-binding</keyword>
<evidence type="ECO:0000313" key="15">
    <source>
        <dbReference type="EMBL" id="RYO59950.1"/>
    </source>
</evidence>
<dbReference type="GO" id="GO:0001682">
    <property type="term" value="P:tRNA 5'-leader removal"/>
    <property type="evidence" value="ECO:0007669"/>
    <property type="project" value="InterPro"/>
</dbReference>
<feature type="domain" description="Pop1 N-terminal" evidence="13">
    <location>
        <begin position="53"/>
        <end position="270"/>
    </location>
</feature>
<keyword evidence="2" id="KW-0819">tRNA processing</keyword>
<dbReference type="GO" id="GO:0006325">
    <property type="term" value="P:chromatin organization"/>
    <property type="evidence" value="ECO:0007669"/>
    <property type="project" value="UniProtKB-KW"/>
</dbReference>
<feature type="region of interest" description="Disordered" evidence="12">
    <location>
        <begin position="1"/>
        <end position="30"/>
    </location>
</feature>
<dbReference type="GO" id="GO:0008270">
    <property type="term" value="F:zinc ion binding"/>
    <property type="evidence" value="ECO:0007669"/>
    <property type="project" value="UniProtKB-KW"/>
</dbReference>
<keyword evidence="16" id="KW-1185">Reference proteome</keyword>
<dbReference type="OrthoDB" id="442863at2759"/>
<feature type="domain" description="POPLD" evidence="14">
    <location>
        <begin position="531"/>
        <end position="636"/>
    </location>
</feature>
<accession>A0A4Q4RRZ0</accession>
<dbReference type="InterPro" id="IPR009723">
    <property type="entry name" value="Pop1_N"/>
</dbReference>
<evidence type="ECO:0000259" key="14">
    <source>
        <dbReference type="Pfam" id="PF08170"/>
    </source>
</evidence>
<dbReference type="AlphaFoldDB" id="A0A4Q4RRZ0"/>
<feature type="region of interest" description="Disordered" evidence="12">
    <location>
        <begin position="783"/>
        <end position="813"/>
    </location>
</feature>
<dbReference type="Gene3D" id="3.30.160.60">
    <property type="entry name" value="Classic Zinc Finger"/>
    <property type="match status" value="1"/>
</dbReference>
<comment type="subcellular location">
    <subcellularLocation>
        <location evidence="1 11">Nucleus</location>
    </subcellularLocation>
</comment>
<keyword evidence="4" id="KW-0863">Zinc-finger</keyword>
<comment type="caution">
    <text evidence="15">The sequence shown here is derived from an EMBL/GenBank/DDBJ whole genome shotgun (WGS) entry which is preliminary data.</text>
</comment>
<sequence>MADTSRKRKQTPGNTGPGNPVKRTRFQQRPQHVIPAIPTSNAYPNGEINVKNFLKSHENEIKSLEGAIKAAKKGQSRRAFQDVPRGLRRRTASHNPHRVPKRLRVRARQEAKEDNTPISRGTSGSGVGKGKKKHLRKAGRENSRQVAKKRSNGNTAAAGKDHDGDAAMEDAPEQVMKPSPPKPKRKFPALATPATPPSRFRRRQRDKTWLPTHLWHTKRAKMTEPKEPLWRFAIPLQPAVKAYRLTHRAATQRGAVAWDVSYMSTLSLEGPEASIAGLLKGLHFAVDSAEDPWQNRGRARKWRNGTRVWEGWIYEREAKPLRKIAQVTVIWCAPHAGSNKTKAFVRVHPSAFLQLWNQVVRMAKVQKPAVTVRDLRFDIGSIEITGPAATEALCSILAPVSSPDAGPDAPESLWPALASVTDAASLPSGALLSFDISDPRLRDPPRTSPVAYDQQSLTALTETLATWPPDKASIPASIFDTKSRLAAQRTVPSQKSINRRKSACTLGEDPEARSTDPRIPTLVLVSRESKSWTVLLPWRCVMPVWRQMMRYPVSTGETPLFGGLKERRQVDFERSKPHFPYDHPGTDAGWSWELREREVRKHEWTKRPKGKRIEWSTIDLGNGRKGEIGDPWSCDWERLIPRWKGEITTRREESGESQTPVRQLSPRDAVDLIEKGNATLGDSWPSPDVFTAKITMVQRGTPTDCARIYRLPADAQVRSRWLSLMPQSGTKRASKAGEEDYPLVPDEADLMGFVTTGNYNLAEGMPTAIANLAVHRVATLSPRPEPLRREQLRPTVNDMSEDRPADDQGEGVDAAVGLPSDVLQELTTNILDDLLSNIVFTTALSCHRSEKLLRMQSAATQAESIALANLEPQSQKQNTTGATSIPVAETSAAKYDNGRVFLKGNPLKTTPEIICPHCKLPRLMHPIMGKGMQNPDLTKEYCMLYPFVQRSGHDVYGNPFPTDMAKSKKERELIKQQQKNAEKESVGTPGSQDTDMAGGDTKEIKLNTGGKPASYIPWHTCPNCKRSLLITRFAQHLEKCLGISGRQSSRNAMAKLTGQNGGTGSGLGNTPLGSRMGTPAPGESSSANNPKTSSKTKGISPVKRLKGEKDDDADADDMDNDTPERRKMKKKSSYVKKADRDKPSSNSTTTSNGNGNGTLKVKLKTSSGGRPDLGDRKHSESSERGEGKRDRDADDVGGDSPKKKKIKLSLGPGGGGGKDRGRASASVEPSVRGASPE</sequence>
<dbReference type="GO" id="GO:0070461">
    <property type="term" value="C:SAGA-type complex"/>
    <property type="evidence" value="ECO:0007669"/>
    <property type="project" value="UniProtKB-ARBA"/>
</dbReference>
<feature type="region of interest" description="Disordered" evidence="12">
    <location>
        <begin position="69"/>
        <end position="204"/>
    </location>
</feature>
<dbReference type="Pfam" id="PF08170">
    <property type="entry name" value="POPLD"/>
    <property type="match status" value="1"/>
</dbReference>
<evidence type="ECO:0000259" key="13">
    <source>
        <dbReference type="Pfam" id="PF06978"/>
    </source>
</evidence>
<proteinExistence type="inferred from homology"/>
<keyword evidence="8 11" id="KW-0010">Activator</keyword>
<dbReference type="PANTHER" id="PTHR22731:SF3">
    <property type="entry name" value="RIBONUCLEASES P_MRP PROTEIN SUBUNIT POP1"/>
    <property type="match status" value="1"/>
</dbReference>
<feature type="compositionally biased region" description="Basic residues" evidence="12">
    <location>
        <begin position="86"/>
        <end position="106"/>
    </location>
</feature>
<keyword evidence="6" id="KW-0156">Chromatin regulator</keyword>
<evidence type="ECO:0000256" key="6">
    <source>
        <dbReference type="ARBA" id="ARBA00022853"/>
    </source>
</evidence>
<name>A0A4Q4RRZ0_9PLEO</name>
<dbReference type="Pfam" id="PF06978">
    <property type="entry name" value="POP1_N"/>
    <property type="match status" value="1"/>
</dbReference>
<evidence type="ECO:0000256" key="9">
    <source>
        <dbReference type="ARBA" id="ARBA00023163"/>
    </source>
</evidence>
<dbReference type="Proteomes" id="UP000293823">
    <property type="component" value="Unassembled WGS sequence"/>
</dbReference>